<dbReference type="Proteomes" id="UP000560658">
    <property type="component" value="Unassembled WGS sequence"/>
</dbReference>
<evidence type="ECO:0000256" key="5">
    <source>
        <dbReference type="SAM" id="SignalP"/>
    </source>
</evidence>
<comment type="caution">
    <text evidence="7">The sequence shown here is derived from an EMBL/GenBank/DDBJ whole genome shotgun (WGS) entry which is preliminary data.</text>
</comment>
<dbReference type="SUPFAM" id="SSF52833">
    <property type="entry name" value="Thioredoxin-like"/>
    <property type="match status" value="1"/>
</dbReference>
<dbReference type="InterPro" id="IPR000866">
    <property type="entry name" value="AhpC/TSA"/>
</dbReference>
<protein>
    <submittedName>
        <fullName evidence="7">Thiol-disulfide isomerase/thioredoxin</fullName>
    </submittedName>
</protein>
<keyword evidence="3" id="KW-1015">Disulfide bond</keyword>
<feature type="chain" id="PRO_5032409913" evidence="5">
    <location>
        <begin position="22"/>
        <end position="448"/>
    </location>
</feature>
<evidence type="ECO:0000313" key="8">
    <source>
        <dbReference type="Proteomes" id="UP000560658"/>
    </source>
</evidence>
<dbReference type="PROSITE" id="PS51352">
    <property type="entry name" value="THIOREDOXIN_2"/>
    <property type="match status" value="1"/>
</dbReference>
<dbReference type="InterPro" id="IPR036249">
    <property type="entry name" value="Thioredoxin-like_sf"/>
</dbReference>
<keyword evidence="4" id="KW-0676">Redox-active center</keyword>
<dbReference type="GO" id="GO:0016853">
    <property type="term" value="F:isomerase activity"/>
    <property type="evidence" value="ECO:0007669"/>
    <property type="project" value="UniProtKB-KW"/>
</dbReference>
<evidence type="ECO:0000256" key="4">
    <source>
        <dbReference type="ARBA" id="ARBA00023284"/>
    </source>
</evidence>
<dbReference type="AlphaFoldDB" id="A0A840CZ33"/>
<evidence type="ECO:0000259" key="6">
    <source>
        <dbReference type="PROSITE" id="PS51352"/>
    </source>
</evidence>
<accession>A0A840CZ33</accession>
<dbReference type="PANTHER" id="PTHR42852">
    <property type="entry name" value="THIOL:DISULFIDE INTERCHANGE PROTEIN DSBE"/>
    <property type="match status" value="1"/>
</dbReference>
<gene>
    <name evidence="7" type="ORF">GGR06_002401</name>
</gene>
<organism evidence="7 8">
    <name type="scientific">Bacteroides reticulotermitis</name>
    <dbReference type="NCBI Taxonomy" id="1133319"/>
    <lineage>
        <taxon>Bacteria</taxon>
        <taxon>Pseudomonadati</taxon>
        <taxon>Bacteroidota</taxon>
        <taxon>Bacteroidia</taxon>
        <taxon>Bacteroidales</taxon>
        <taxon>Bacteroidaceae</taxon>
        <taxon>Bacteroides</taxon>
    </lineage>
</organism>
<feature type="domain" description="Thioredoxin" evidence="6">
    <location>
        <begin position="306"/>
        <end position="445"/>
    </location>
</feature>
<dbReference type="GO" id="GO:0016491">
    <property type="term" value="F:oxidoreductase activity"/>
    <property type="evidence" value="ECO:0007669"/>
    <property type="project" value="InterPro"/>
</dbReference>
<evidence type="ECO:0000256" key="1">
    <source>
        <dbReference type="ARBA" id="ARBA00004196"/>
    </source>
</evidence>
<reference evidence="7" key="1">
    <citation type="submission" date="2020-08" db="EMBL/GenBank/DDBJ databases">
        <title>Genomic Encyclopedia of Type Strains, Phase IV (KMG-IV): sequencing the most valuable type-strain genomes for metagenomic binning, comparative biology and taxonomic classification.</title>
        <authorList>
            <person name="Goeker M."/>
        </authorList>
    </citation>
    <scope>NUCLEOTIDE SEQUENCE [LARGE SCALE GENOMIC DNA]</scope>
    <source>
        <strain evidence="7">DSM 105720</strain>
    </source>
</reference>
<dbReference type="PANTHER" id="PTHR42852:SF6">
    <property type="entry name" value="THIOL:DISULFIDE INTERCHANGE PROTEIN DSBE"/>
    <property type="match status" value="1"/>
</dbReference>
<dbReference type="GO" id="GO:0030313">
    <property type="term" value="C:cell envelope"/>
    <property type="evidence" value="ECO:0007669"/>
    <property type="project" value="UniProtKB-SubCell"/>
</dbReference>
<dbReference type="RefSeq" id="WP_183208748.1">
    <property type="nucleotide sequence ID" value="NZ_JACIER010000009.1"/>
</dbReference>
<feature type="signal peptide" evidence="5">
    <location>
        <begin position="1"/>
        <end position="21"/>
    </location>
</feature>
<evidence type="ECO:0000256" key="3">
    <source>
        <dbReference type="ARBA" id="ARBA00023157"/>
    </source>
</evidence>
<dbReference type="GO" id="GO:0016209">
    <property type="term" value="F:antioxidant activity"/>
    <property type="evidence" value="ECO:0007669"/>
    <property type="project" value="InterPro"/>
</dbReference>
<proteinExistence type="predicted"/>
<dbReference type="Pfam" id="PF00578">
    <property type="entry name" value="AhpC-TSA"/>
    <property type="match status" value="1"/>
</dbReference>
<keyword evidence="2" id="KW-0201">Cytochrome c-type biogenesis</keyword>
<keyword evidence="7" id="KW-0413">Isomerase</keyword>
<sequence length="448" mass="50514">MNIIKATIFGAGLLLAGASAAQTDVKLSGSMKAFRVPQKEMTFVDISTEVFPQKASLLVADADGMYNIKLAVKQGRYYDVGHTLLYISPGDEMKVDFGMLPHGTTFAGSKAELNQYLNKKTGLDGWSIFGLKKVDTFDNCKVKVDSAINERQKELVKLKADSYFLDMETTRLKAIRASLYLNFFQTGQLAEYKDPQELKLEKKKRFYQSVTSVIEPLLKELTASDRYLDLSEVRQLLTECNTTNVFRFPKSKTFLELTATCEKRDALDSRGLNQTEYEQMEAFAKSIQNASIKQAFTDKLQRKAKLVAGKPAIDIEMENIAGKKIKLSDLKGKPLFIDFWATWCMPCLAQIPHFEKLSEEYPGIQFIGISIDVDVARWRAKLEKSETPEHIKEYRTDPFAVGDAWDIHSIPRFILIDSDFNIVSGTAARPSDTENVKRLLDKVVNSGK</sequence>
<keyword evidence="8" id="KW-1185">Reference proteome</keyword>
<dbReference type="EMBL" id="JACIER010000009">
    <property type="protein sequence ID" value="MBB4044606.1"/>
    <property type="molecule type" value="Genomic_DNA"/>
</dbReference>
<evidence type="ECO:0000256" key="2">
    <source>
        <dbReference type="ARBA" id="ARBA00022748"/>
    </source>
</evidence>
<evidence type="ECO:0000313" key="7">
    <source>
        <dbReference type="EMBL" id="MBB4044606.1"/>
    </source>
</evidence>
<keyword evidence="5" id="KW-0732">Signal</keyword>
<dbReference type="Gene3D" id="3.40.30.10">
    <property type="entry name" value="Glutaredoxin"/>
    <property type="match status" value="1"/>
</dbReference>
<dbReference type="CDD" id="cd02966">
    <property type="entry name" value="TlpA_like_family"/>
    <property type="match status" value="1"/>
</dbReference>
<comment type="subcellular location">
    <subcellularLocation>
        <location evidence="1">Cell envelope</location>
    </subcellularLocation>
</comment>
<name>A0A840CZ33_9BACE</name>
<dbReference type="GO" id="GO:0017004">
    <property type="term" value="P:cytochrome complex assembly"/>
    <property type="evidence" value="ECO:0007669"/>
    <property type="project" value="UniProtKB-KW"/>
</dbReference>
<dbReference type="InterPro" id="IPR050553">
    <property type="entry name" value="Thioredoxin_ResA/DsbE_sf"/>
</dbReference>
<dbReference type="InterPro" id="IPR013766">
    <property type="entry name" value="Thioredoxin_domain"/>
</dbReference>